<comment type="caution">
    <text evidence="4">The sequence shown here is derived from an EMBL/GenBank/DDBJ whole genome shotgun (WGS) entry which is preliminary data.</text>
</comment>
<evidence type="ECO:0000313" key="4">
    <source>
        <dbReference type="EMBL" id="PKX88874.1"/>
    </source>
</evidence>
<comment type="similarity">
    <text evidence="1">Belongs to the short-chain dehydrogenases/reductases (SDR) family.</text>
</comment>
<dbReference type="InterPro" id="IPR057571">
    <property type="entry name" value="SDR_PhqE-like"/>
</dbReference>
<dbReference type="CDD" id="cd05233">
    <property type="entry name" value="SDR_c"/>
    <property type="match status" value="1"/>
</dbReference>
<dbReference type="InterPro" id="IPR002347">
    <property type="entry name" value="SDR_fam"/>
</dbReference>
<evidence type="ECO:0000256" key="1">
    <source>
        <dbReference type="ARBA" id="ARBA00006484"/>
    </source>
</evidence>
<protein>
    <submittedName>
        <fullName evidence="4">NAD(P)-binding protein</fullName>
    </submittedName>
</protein>
<dbReference type="Gene3D" id="3.40.50.720">
    <property type="entry name" value="NAD(P)-binding Rossmann-like Domain"/>
    <property type="match status" value="2"/>
</dbReference>
<dbReference type="AlphaFoldDB" id="A0A2I1BU54"/>
<dbReference type="GO" id="GO:0016491">
    <property type="term" value="F:oxidoreductase activity"/>
    <property type="evidence" value="ECO:0007669"/>
    <property type="project" value="UniProtKB-KW"/>
</dbReference>
<keyword evidence="3" id="KW-0560">Oxidoreductase</keyword>
<dbReference type="STRING" id="1392255.A0A2I1BU54"/>
<evidence type="ECO:0000256" key="2">
    <source>
        <dbReference type="ARBA" id="ARBA00022857"/>
    </source>
</evidence>
<name>A0A2I1BU54_ASPN1</name>
<dbReference type="PRINTS" id="PR00081">
    <property type="entry name" value="GDHRDH"/>
</dbReference>
<sequence length="228" mass="24179">MPSIKGSTVLVIGGSSGIGYGVAEKCLLEGAIIYIASSNASYAGKKITAHVCDLADEDVKQNLERLLSDIGLLDHIIFTAGDALPIQPLDTINLDIICRAAKLTPRFVKAGPKSSLMFTTGAGYLTGLHGITRNLALDLKPLRVNLVCSGLVATPLWASDGVPDNMKDGTTLGKVGRVEEVAKAYVYFIKDINSTGACIGTNTGSLLLWSPQQCKYLVPCDLWVCSHL</sequence>
<dbReference type="Proteomes" id="UP000234474">
    <property type="component" value="Unassembled WGS sequence"/>
</dbReference>
<dbReference type="OrthoDB" id="294295at2759"/>
<dbReference type="OMA" id="ITAHVCD"/>
<organism evidence="4 5">
    <name type="scientific">Aspergillus novofumigatus (strain IBT 16806)</name>
    <dbReference type="NCBI Taxonomy" id="1392255"/>
    <lineage>
        <taxon>Eukaryota</taxon>
        <taxon>Fungi</taxon>
        <taxon>Dikarya</taxon>
        <taxon>Ascomycota</taxon>
        <taxon>Pezizomycotina</taxon>
        <taxon>Eurotiomycetes</taxon>
        <taxon>Eurotiomycetidae</taxon>
        <taxon>Eurotiales</taxon>
        <taxon>Aspergillaceae</taxon>
        <taxon>Aspergillus</taxon>
        <taxon>Aspergillus subgen. Fumigati</taxon>
    </lineage>
</organism>
<dbReference type="SUPFAM" id="SSF51735">
    <property type="entry name" value="NAD(P)-binding Rossmann-fold domains"/>
    <property type="match status" value="1"/>
</dbReference>
<dbReference type="PANTHER" id="PTHR43477">
    <property type="entry name" value="DIHYDROANTICAPSIN 7-DEHYDROGENASE"/>
    <property type="match status" value="1"/>
</dbReference>
<dbReference type="EMBL" id="MSZS01000011">
    <property type="protein sequence ID" value="PKX88874.1"/>
    <property type="molecule type" value="Genomic_DNA"/>
</dbReference>
<keyword evidence="2" id="KW-0521">NADP</keyword>
<dbReference type="RefSeq" id="XP_024677469.1">
    <property type="nucleotide sequence ID" value="XM_024830420.1"/>
</dbReference>
<dbReference type="InterPro" id="IPR036291">
    <property type="entry name" value="NAD(P)-bd_dom_sf"/>
</dbReference>
<dbReference type="PANTHER" id="PTHR43477:SF1">
    <property type="entry name" value="DIHYDROANTICAPSIN 7-DEHYDROGENASE"/>
    <property type="match status" value="1"/>
</dbReference>
<gene>
    <name evidence="4" type="ORF">P174DRAFT_464617</name>
</gene>
<dbReference type="VEuPathDB" id="FungiDB:P174DRAFT_464617"/>
<evidence type="ECO:0000256" key="3">
    <source>
        <dbReference type="ARBA" id="ARBA00023002"/>
    </source>
</evidence>
<evidence type="ECO:0000313" key="5">
    <source>
        <dbReference type="Proteomes" id="UP000234474"/>
    </source>
</evidence>
<accession>A0A2I1BU54</accession>
<dbReference type="InterPro" id="IPR051122">
    <property type="entry name" value="SDR_DHRS6-like"/>
</dbReference>
<keyword evidence="5" id="KW-1185">Reference proteome</keyword>
<proteinExistence type="inferred from homology"/>
<dbReference type="GeneID" id="36537746"/>
<dbReference type="Pfam" id="PF23441">
    <property type="entry name" value="SDR"/>
    <property type="match status" value="1"/>
</dbReference>
<reference evidence="5" key="1">
    <citation type="journal article" date="2018" name="Proc. Natl. Acad. Sci. U.S.A.">
        <title>Linking secondary metabolites to gene clusters through genome sequencing of six diverse Aspergillus species.</title>
        <authorList>
            <person name="Kaerboelling I."/>
            <person name="Vesth T.C."/>
            <person name="Frisvad J.C."/>
            <person name="Nybo J.L."/>
            <person name="Theobald S."/>
            <person name="Kuo A."/>
            <person name="Bowyer P."/>
            <person name="Matsuda Y."/>
            <person name="Mondo S."/>
            <person name="Lyhne E.K."/>
            <person name="Kogle M.E."/>
            <person name="Clum A."/>
            <person name="Lipzen A."/>
            <person name="Salamov A."/>
            <person name="Ngan C.Y."/>
            <person name="Daum C."/>
            <person name="Chiniquy J."/>
            <person name="Barry K."/>
            <person name="LaButti K."/>
            <person name="Haridas S."/>
            <person name="Simmons B.A."/>
            <person name="Magnuson J.K."/>
            <person name="Mortensen U.H."/>
            <person name="Larsen T.O."/>
            <person name="Grigoriev I.V."/>
            <person name="Baker S.E."/>
            <person name="Andersen M.R."/>
        </authorList>
    </citation>
    <scope>NUCLEOTIDE SEQUENCE [LARGE SCALE GENOMIC DNA]</scope>
    <source>
        <strain evidence="5">IBT 16806</strain>
    </source>
</reference>